<dbReference type="PANTHER" id="PTHR43004">
    <property type="entry name" value="TRK SYSTEM POTASSIUM UPTAKE PROTEIN"/>
    <property type="match status" value="1"/>
</dbReference>
<comment type="cofactor">
    <cofactor evidence="1">
        <name>FAD</name>
        <dbReference type="ChEBI" id="CHEBI:57692"/>
    </cofactor>
</comment>
<evidence type="ECO:0000259" key="6">
    <source>
        <dbReference type="Pfam" id="PF01494"/>
    </source>
</evidence>
<evidence type="ECO:0000256" key="3">
    <source>
        <dbReference type="ARBA" id="ARBA00022630"/>
    </source>
</evidence>
<dbReference type="OrthoDB" id="2690153at2759"/>
<evidence type="ECO:0000313" key="7">
    <source>
        <dbReference type="EMBL" id="KIJ64078.1"/>
    </source>
</evidence>
<accession>A0A0C9W8X1</accession>
<gene>
    <name evidence="7" type="ORF">HYDPIDRAFT_182067</name>
</gene>
<keyword evidence="4" id="KW-0274">FAD</keyword>
<name>A0A0C9W8X1_9AGAM</name>
<dbReference type="InterPro" id="IPR050641">
    <property type="entry name" value="RIFMO-like"/>
</dbReference>
<dbReference type="GO" id="GO:0016709">
    <property type="term" value="F:oxidoreductase activity, acting on paired donors, with incorporation or reduction of molecular oxygen, NAD(P)H as one donor, and incorporation of one atom of oxygen"/>
    <property type="evidence" value="ECO:0007669"/>
    <property type="project" value="UniProtKB-ARBA"/>
</dbReference>
<dbReference type="Gene3D" id="3.30.70.2450">
    <property type="match status" value="1"/>
</dbReference>
<dbReference type="Pfam" id="PF01494">
    <property type="entry name" value="FAD_binding_3"/>
    <property type="match status" value="1"/>
</dbReference>
<dbReference type="SUPFAM" id="SSF52833">
    <property type="entry name" value="Thioredoxin-like"/>
    <property type="match status" value="1"/>
</dbReference>
<protein>
    <recommendedName>
        <fullName evidence="6">FAD-binding domain-containing protein</fullName>
    </recommendedName>
</protein>
<dbReference type="Gene3D" id="3.50.50.60">
    <property type="entry name" value="FAD/NAD(P)-binding domain"/>
    <property type="match status" value="1"/>
</dbReference>
<dbReference type="InterPro" id="IPR036249">
    <property type="entry name" value="Thioredoxin-like_sf"/>
</dbReference>
<dbReference type="EMBL" id="KN839848">
    <property type="protein sequence ID" value="KIJ64078.1"/>
    <property type="molecule type" value="Genomic_DNA"/>
</dbReference>
<evidence type="ECO:0000313" key="8">
    <source>
        <dbReference type="Proteomes" id="UP000053820"/>
    </source>
</evidence>
<organism evidence="7 8">
    <name type="scientific">Hydnomerulius pinastri MD-312</name>
    <dbReference type="NCBI Taxonomy" id="994086"/>
    <lineage>
        <taxon>Eukaryota</taxon>
        <taxon>Fungi</taxon>
        <taxon>Dikarya</taxon>
        <taxon>Basidiomycota</taxon>
        <taxon>Agaricomycotina</taxon>
        <taxon>Agaricomycetes</taxon>
        <taxon>Agaricomycetidae</taxon>
        <taxon>Boletales</taxon>
        <taxon>Boletales incertae sedis</taxon>
        <taxon>Leucogyrophana</taxon>
    </lineage>
</organism>
<reference evidence="7 8" key="1">
    <citation type="submission" date="2014-04" db="EMBL/GenBank/DDBJ databases">
        <title>Evolutionary Origins and Diversification of the Mycorrhizal Mutualists.</title>
        <authorList>
            <consortium name="DOE Joint Genome Institute"/>
            <consortium name="Mycorrhizal Genomics Consortium"/>
            <person name="Kohler A."/>
            <person name="Kuo A."/>
            <person name="Nagy L.G."/>
            <person name="Floudas D."/>
            <person name="Copeland A."/>
            <person name="Barry K.W."/>
            <person name="Cichocki N."/>
            <person name="Veneault-Fourrey C."/>
            <person name="LaButti K."/>
            <person name="Lindquist E.A."/>
            <person name="Lipzen A."/>
            <person name="Lundell T."/>
            <person name="Morin E."/>
            <person name="Murat C."/>
            <person name="Riley R."/>
            <person name="Ohm R."/>
            <person name="Sun H."/>
            <person name="Tunlid A."/>
            <person name="Henrissat B."/>
            <person name="Grigoriev I.V."/>
            <person name="Hibbett D.S."/>
            <person name="Martin F."/>
        </authorList>
    </citation>
    <scope>NUCLEOTIDE SEQUENCE [LARGE SCALE GENOMIC DNA]</scope>
    <source>
        <strain evidence="7 8">MD-312</strain>
    </source>
</reference>
<keyword evidence="3" id="KW-0285">Flavoprotein</keyword>
<evidence type="ECO:0000256" key="5">
    <source>
        <dbReference type="ARBA" id="ARBA00023002"/>
    </source>
</evidence>
<dbReference type="InterPro" id="IPR002938">
    <property type="entry name" value="FAD-bd"/>
</dbReference>
<evidence type="ECO:0000256" key="2">
    <source>
        <dbReference type="ARBA" id="ARBA00007801"/>
    </source>
</evidence>
<dbReference type="InterPro" id="IPR036188">
    <property type="entry name" value="FAD/NAD-bd_sf"/>
</dbReference>
<keyword evidence="8" id="KW-1185">Reference proteome</keyword>
<dbReference type="AlphaFoldDB" id="A0A0C9W8X1"/>
<evidence type="ECO:0000256" key="1">
    <source>
        <dbReference type="ARBA" id="ARBA00001974"/>
    </source>
</evidence>
<dbReference type="PRINTS" id="PR00420">
    <property type="entry name" value="RNGMNOXGNASE"/>
</dbReference>
<sequence length="554" mass="60370">MTVTTSAAPVLVAGAGPSGLVAALALLRNGIPVRIIAKETEPRPGQRGSGIFPRSLELFHLLGVPQVYQTSTPLSQMRSYKPGTTEPEKTFDMGPYNEPTPAIPYYNPRILGQVTLEGILRDRLAEYSCQVEFGMELRSFEQNSERVLATVVKSVNGVEVTEIIEASYLIGADGAKGATRKQLNLSFLGETRDDLMVVLGDIRLESDIDRNYWHFFGSNDTNRIMLRPTDEVGPDGFQFIVFSGKTYDVKELLHDQDLLMKCISEVTTAKVRLNELQWISEFRPNIRVVEKFDVGRVFVVGDAAHVHSPTGGQGLNSSVQDAFNLAWKVALAHKGLAPPSLLETYSTERMPVIAQMLNLTTELLNQTVAMTNSTIESAFSRGQKLYMLGVNYRYSPIVVDEFSEQGPVEAYGLLQPGVLVAGDRAPDAPKLVKVGADDGETRLFDIFHPAHHTVLIFGSDESFVNGILLSLQNYNKSVIRSVVVLPTTASASATPANAHQVVIDQEGHAHGAYLVAQGESRVVVVRPDGVVGAIVHGAEGVQKYFGKVFISASS</sequence>
<dbReference type="GO" id="GO:0071949">
    <property type="term" value="F:FAD binding"/>
    <property type="evidence" value="ECO:0007669"/>
    <property type="project" value="InterPro"/>
</dbReference>
<dbReference type="PANTHER" id="PTHR43004:SF19">
    <property type="entry name" value="BINDING MONOOXYGENASE, PUTATIVE (JCVI)-RELATED"/>
    <property type="match status" value="1"/>
</dbReference>
<feature type="domain" description="FAD-binding" evidence="6">
    <location>
        <begin position="8"/>
        <end position="358"/>
    </location>
</feature>
<dbReference type="Proteomes" id="UP000053820">
    <property type="component" value="Unassembled WGS sequence"/>
</dbReference>
<keyword evidence="5" id="KW-0560">Oxidoreductase</keyword>
<comment type="similarity">
    <text evidence="2">Belongs to the PheA/TfdB FAD monooxygenase family.</text>
</comment>
<dbReference type="SUPFAM" id="SSF51905">
    <property type="entry name" value="FAD/NAD(P)-binding domain"/>
    <property type="match status" value="1"/>
</dbReference>
<dbReference type="HOGENOM" id="CLU_009665_20_3_1"/>
<dbReference type="InterPro" id="IPR038220">
    <property type="entry name" value="PHOX_C_sf"/>
</dbReference>
<dbReference type="Gene3D" id="3.40.30.20">
    <property type="match status" value="1"/>
</dbReference>
<evidence type="ECO:0000256" key="4">
    <source>
        <dbReference type="ARBA" id="ARBA00022827"/>
    </source>
</evidence>
<proteinExistence type="inferred from homology"/>